<gene>
    <name evidence="2" type="ORF">METZ01_LOCUS257201</name>
</gene>
<keyword evidence="1" id="KW-0472">Membrane</keyword>
<accession>A0A382IYY5</accession>
<evidence type="ECO:0000313" key="2">
    <source>
        <dbReference type="EMBL" id="SVC04347.1"/>
    </source>
</evidence>
<protein>
    <submittedName>
        <fullName evidence="2">Uncharacterized protein</fullName>
    </submittedName>
</protein>
<keyword evidence="1" id="KW-1133">Transmembrane helix</keyword>
<name>A0A382IYY5_9ZZZZ</name>
<dbReference type="EMBL" id="UINC01070304">
    <property type="protein sequence ID" value="SVC04347.1"/>
    <property type="molecule type" value="Genomic_DNA"/>
</dbReference>
<dbReference type="AlphaFoldDB" id="A0A382IYY5"/>
<reference evidence="2" key="1">
    <citation type="submission" date="2018-05" db="EMBL/GenBank/DDBJ databases">
        <authorList>
            <person name="Lanie J.A."/>
            <person name="Ng W.-L."/>
            <person name="Kazmierczak K.M."/>
            <person name="Andrzejewski T.M."/>
            <person name="Davidsen T.M."/>
            <person name="Wayne K.J."/>
            <person name="Tettelin H."/>
            <person name="Glass J.I."/>
            <person name="Rusch D."/>
            <person name="Podicherti R."/>
            <person name="Tsui H.-C.T."/>
            <person name="Winkler M.E."/>
        </authorList>
    </citation>
    <scope>NUCLEOTIDE SEQUENCE</scope>
</reference>
<evidence type="ECO:0000256" key="1">
    <source>
        <dbReference type="SAM" id="Phobius"/>
    </source>
</evidence>
<feature type="transmembrane region" description="Helical" evidence="1">
    <location>
        <begin position="12"/>
        <end position="30"/>
    </location>
</feature>
<sequence length="62" mass="6809">MSLWKWKMSPATFSKVFMVTGIVNIAVSFFNEENWIPILLLGVGSLVFGIIGYLKVTGGRSG</sequence>
<keyword evidence="1" id="KW-0812">Transmembrane</keyword>
<feature type="transmembrane region" description="Helical" evidence="1">
    <location>
        <begin position="36"/>
        <end position="56"/>
    </location>
</feature>
<organism evidence="2">
    <name type="scientific">marine metagenome</name>
    <dbReference type="NCBI Taxonomy" id="408172"/>
    <lineage>
        <taxon>unclassified sequences</taxon>
        <taxon>metagenomes</taxon>
        <taxon>ecological metagenomes</taxon>
    </lineage>
</organism>
<proteinExistence type="predicted"/>